<keyword evidence="2" id="KW-1185">Reference proteome</keyword>
<evidence type="ECO:0000313" key="2">
    <source>
        <dbReference type="Proteomes" id="UP000726136"/>
    </source>
</evidence>
<gene>
    <name evidence="1" type="ORF">EAY46_21075</name>
</gene>
<sequence>MCKYKNGGYVINLVKAFEAYDTKRLSSYQELISTKDEFGNIYPPYVPHVGRDYEKYRILMYGMAQNISTPWESLRNKSHREKVRQMLDAYGYENIWIAPYKVMLALSGLYIYARYGNPIYGFEEIHQSIAVTNYYKFSLNNGADINPDQKLSGYQCPELYWSENDSLAQKEIVTLKPNTIVSFNGRHNSVLKNSEGSFIKINDPSWVLQGGGGHLKKEGSWYRECSDKVAIALVNAYLDQIDEKYAGKKEALKIYLLKYYSDWNCT</sequence>
<comment type="caution">
    <text evidence="1">The sequence shown here is derived from an EMBL/GenBank/DDBJ whole genome shotgun (WGS) entry which is preliminary data.</text>
</comment>
<name>A0ABR9ZBX2_VIBAN</name>
<organism evidence="1 2">
    <name type="scientific">Vibrio anguillarum</name>
    <name type="common">Listonella anguillarum</name>
    <dbReference type="NCBI Taxonomy" id="55601"/>
    <lineage>
        <taxon>Bacteria</taxon>
        <taxon>Pseudomonadati</taxon>
        <taxon>Pseudomonadota</taxon>
        <taxon>Gammaproteobacteria</taxon>
        <taxon>Vibrionales</taxon>
        <taxon>Vibrionaceae</taxon>
        <taxon>Vibrio</taxon>
    </lineage>
</organism>
<reference evidence="1 2" key="1">
    <citation type="journal article" date="2021" name="PeerJ">
        <title>Analysis of 44 Vibrio anguillarum genomes reveals high genetic diversity.</title>
        <authorList>
            <person name="Hansen M.J."/>
            <person name="Dalsgaard I."/>
        </authorList>
    </citation>
    <scope>NUCLEOTIDE SEQUENCE [LARGE SCALE GENOMIC DNA]</scope>
    <source>
        <strain evidence="1 2">040915-1/1B</strain>
    </source>
</reference>
<dbReference type="Proteomes" id="UP000726136">
    <property type="component" value="Unassembled WGS sequence"/>
</dbReference>
<dbReference type="EMBL" id="RDPI01000171">
    <property type="protein sequence ID" value="MBF4375502.1"/>
    <property type="molecule type" value="Genomic_DNA"/>
</dbReference>
<proteinExistence type="predicted"/>
<accession>A0ABR9ZBX2</accession>
<protein>
    <submittedName>
        <fullName evidence="1">Uncharacterized protein</fullName>
    </submittedName>
</protein>
<evidence type="ECO:0000313" key="1">
    <source>
        <dbReference type="EMBL" id="MBF4375502.1"/>
    </source>
</evidence>